<proteinExistence type="predicted"/>
<evidence type="ECO:0000313" key="2">
    <source>
        <dbReference type="EMBL" id="RYP81843.1"/>
    </source>
</evidence>
<sequence>MADAVFVLGMTLTTLAAVVAVGPPAYADSGAAAQRLAETYSPIVMLRDFHAECGQGEHFVPMRVDALLDNPDVALRQVGNGDAVIEWGPSAADLYGRATGTYLDLPGDALEPGCIYAQDAARYAPVSQAAVYAHVTTQADRPGYVAVQY</sequence>
<keyword evidence="3" id="KW-1185">Reference proteome</keyword>
<dbReference type="AlphaFoldDB" id="A0A4Q4Z2J7"/>
<dbReference type="Proteomes" id="UP000295198">
    <property type="component" value="Unassembled WGS sequence"/>
</dbReference>
<comment type="caution">
    <text evidence="2">The sequence shown here is derived from an EMBL/GenBank/DDBJ whole genome shotgun (WGS) entry which is preliminary data.</text>
</comment>
<keyword evidence="1" id="KW-0732">Signal</keyword>
<accession>A0A4Q4Z2J7</accession>
<name>A0A4Q4Z2J7_9ACTN</name>
<gene>
    <name evidence="2" type="ORF">EKO23_22960</name>
</gene>
<dbReference type="OrthoDB" id="144586at2"/>
<feature type="signal peptide" evidence="1">
    <location>
        <begin position="1"/>
        <end position="27"/>
    </location>
</feature>
<evidence type="ECO:0000313" key="3">
    <source>
        <dbReference type="Proteomes" id="UP000295198"/>
    </source>
</evidence>
<dbReference type="RefSeq" id="WP_134720817.1">
    <property type="nucleotide sequence ID" value="NZ_SDKM01000059.1"/>
</dbReference>
<feature type="chain" id="PRO_5020380350" evidence="1">
    <location>
        <begin position="28"/>
        <end position="149"/>
    </location>
</feature>
<evidence type="ECO:0000256" key="1">
    <source>
        <dbReference type="SAM" id="SignalP"/>
    </source>
</evidence>
<dbReference type="EMBL" id="SDKM01000059">
    <property type="protein sequence ID" value="RYP81843.1"/>
    <property type="molecule type" value="Genomic_DNA"/>
</dbReference>
<reference evidence="2 3" key="1">
    <citation type="submission" date="2019-01" db="EMBL/GenBank/DDBJ databases">
        <title>Nocardioides guangzhouensis sp. nov., an actinobacterium isolated from soil.</title>
        <authorList>
            <person name="Fu Y."/>
            <person name="Cai Y."/>
            <person name="Lin Z."/>
            <person name="Chen P."/>
        </authorList>
    </citation>
    <scope>NUCLEOTIDE SEQUENCE [LARGE SCALE GENOMIC DNA]</scope>
    <source>
        <strain evidence="2 3">130</strain>
    </source>
</reference>
<organism evidence="2 3">
    <name type="scientific">Nocardioides guangzhouensis</name>
    <dbReference type="NCBI Taxonomy" id="2497878"/>
    <lineage>
        <taxon>Bacteria</taxon>
        <taxon>Bacillati</taxon>
        <taxon>Actinomycetota</taxon>
        <taxon>Actinomycetes</taxon>
        <taxon>Propionibacteriales</taxon>
        <taxon>Nocardioidaceae</taxon>
        <taxon>Nocardioides</taxon>
    </lineage>
</organism>
<protein>
    <submittedName>
        <fullName evidence="2">Uncharacterized protein</fullName>
    </submittedName>
</protein>